<dbReference type="SUPFAM" id="SSF50621">
    <property type="entry name" value="Alanine racemase C-terminal domain-like"/>
    <property type="match status" value="1"/>
</dbReference>
<gene>
    <name evidence="5 10" type="primary">lysA</name>
    <name evidence="10" type="ORF">AMOR_29330</name>
</gene>
<feature type="binding site" evidence="5">
    <location>
        <position position="316"/>
    </location>
    <ligand>
        <name>substrate</name>
    </ligand>
</feature>
<protein>
    <recommendedName>
        <fullName evidence="5 6">Diaminopimelate decarboxylase</fullName>
        <shortName evidence="5">DAP decarboxylase</shortName>
        <shortName evidence="5">DAPDC</shortName>
        <ecNumber evidence="5 6">4.1.1.20</ecNumber>
    </recommendedName>
</protein>
<keyword evidence="11" id="KW-1185">Reference proteome</keyword>
<evidence type="ECO:0000313" key="10">
    <source>
        <dbReference type="EMBL" id="BDG03937.1"/>
    </source>
</evidence>
<evidence type="ECO:0000256" key="5">
    <source>
        <dbReference type="HAMAP-Rule" id="MF_02120"/>
    </source>
</evidence>
<evidence type="ECO:0000256" key="1">
    <source>
        <dbReference type="ARBA" id="ARBA00001933"/>
    </source>
</evidence>
<keyword evidence="4 5" id="KW-0456">Lyase</keyword>
<evidence type="ECO:0000313" key="11">
    <source>
        <dbReference type="Proteomes" id="UP001162891"/>
    </source>
</evidence>
<dbReference type="HAMAP" id="MF_02120">
    <property type="entry name" value="LysA"/>
    <property type="match status" value="1"/>
</dbReference>
<evidence type="ECO:0000256" key="7">
    <source>
        <dbReference type="RuleBase" id="RU003738"/>
    </source>
</evidence>
<name>A0ABM7WWR7_9BACT</name>
<comment type="catalytic activity">
    <reaction evidence="5 7">
        <text>meso-2,6-diaminopimelate + H(+) = L-lysine + CO2</text>
        <dbReference type="Rhea" id="RHEA:15101"/>
        <dbReference type="ChEBI" id="CHEBI:15378"/>
        <dbReference type="ChEBI" id="CHEBI:16526"/>
        <dbReference type="ChEBI" id="CHEBI:32551"/>
        <dbReference type="ChEBI" id="CHEBI:57791"/>
        <dbReference type="EC" id="4.1.1.20"/>
    </reaction>
</comment>
<feature type="binding site" evidence="5">
    <location>
        <position position="312"/>
    </location>
    <ligand>
        <name>substrate</name>
    </ligand>
</feature>
<evidence type="ECO:0000256" key="3">
    <source>
        <dbReference type="ARBA" id="ARBA00022898"/>
    </source>
</evidence>
<keyword evidence="5 7" id="KW-0457">Lysine biosynthesis</keyword>
<dbReference type="Gene3D" id="3.20.20.10">
    <property type="entry name" value="Alanine racemase"/>
    <property type="match status" value="1"/>
</dbReference>
<comment type="similarity">
    <text evidence="5">Belongs to the Orn/Lys/Arg decarboxylase class-II family. LysA subfamily.</text>
</comment>
<dbReference type="Pfam" id="PF00278">
    <property type="entry name" value="Orn_DAP_Arg_deC"/>
    <property type="match status" value="1"/>
</dbReference>
<comment type="pathway">
    <text evidence="5 7">Amino-acid biosynthesis; L-lysine biosynthesis via DAP pathway; L-lysine from DL-2,6-diaminopimelate: step 1/1.</text>
</comment>
<feature type="binding site" evidence="5">
    <location>
        <begin position="273"/>
        <end position="276"/>
    </location>
    <ligand>
        <name>pyridoxal 5'-phosphate</name>
        <dbReference type="ChEBI" id="CHEBI:597326"/>
    </ligand>
</feature>
<dbReference type="InterPro" id="IPR000183">
    <property type="entry name" value="Orn/DAP/Arg_de-COase"/>
</dbReference>
<keyword evidence="2 5" id="KW-0210">Decarboxylase</keyword>
<dbReference type="Proteomes" id="UP001162891">
    <property type="component" value="Chromosome"/>
</dbReference>
<evidence type="ECO:0000256" key="4">
    <source>
        <dbReference type="ARBA" id="ARBA00023239"/>
    </source>
</evidence>
<dbReference type="PRINTS" id="PR01181">
    <property type="entry name" value="DAPDCRBXLASE"/>
</dbReference>
<dbReference type="EMBL" id="AP025591">
    <property type="protein sequence ID" value="BDG03937.1"/>
    <property type="molecule type" value="Genomic_DNA"/>
</dbReference>
<organism evidence="10 11">
    <name type="scientific">Anaeromyxobacter oryzae</name>
    <dbReference type="NCBI Taxonomy" id="2918170"/>
    <lineage>
        <taxon>Bacteria</taxon>
        <taxon>Pseudomonadati</taxon>
        <taxon>Myxococcota</taxon>
        <taxon>Myxococcia</taxon>
        <taxon>Myxococcales</taxon>
        <taxon>Cystobacterineae</taxon>
        <taxon>Anaeromyxobacteraceae</taxon>
        <taxon>Anaeromyxobacter</taxon>
    </lineage>
</organism>
<keyword evidence="3 5" id="KW-0663">Pyridoxal phosphate</keyword>
<feature type="domain" description="Orn/DAP/Arg decarboxylase 2 C-terminal" evidence="8">
    <location>
        <begin position="30"/>
        <end position="371"/>
    </location>
</feature>
<dbReference type="Pfam" id="PF02784">
    <property type="entry name" value="Orn_Arg_deC_N"/>
    <property type="match status" value="1"/>
</dbReference>
<dbReference type="RefSeq" id="WP_248352312.1">
    <property type="nucleotide sequence ID" value="NZ_AP025591.1"/>
</dbReference>
<feature type="domain" description="Orn/DAP/Arg decarboxylase 2 N-terminal" evidence="9">
    <location>
        <begin position="36"/>
        <end position="279"/>
    </location>
</feature>
<evidence type="ECO:0000256" key="2">
    <source>
        <dbReference type="ARBA" id="ARBA00022793"/>
    </source>
</evidence>
<proteinExistence type="inferred from homology"/>
<keyword evidence="5" id="KW-0028">Amino-acid biosynthesis</keyword>
<dbReference type="Gene3D" id="2.40.37.10">
    <property type="entry name" value="Lyase, Ornithine Decarboxylase, Chain A, domain 1"/>
    <property type="match status" value="1"/>
</dbReference>
<comment type="subunit">
    <text evidence="5">Homodimer.</text>
</comment>
<feature type="binding site" evidence="5">
    <location>
        <position position="373"/>
    </location>
    <ligand>
        <name>pyridoxal 5'-phosphate</name>
        <dbReference type="ChEBI" id="CHEBI:597326"/>
    </ligand>
</feature>
<dbReference type="SUPFAM" id="SSF51419">
    <property type="entry name" value="PLP-binding barrel"/>
    <property type="match status" value="1"/>
</dbReference>
<accession>A0ABM7WWR7</accession>
<feature type="binding site" evidence="5">
    <location>
        <position position="276"/>
    </location>
    <ligand>
        <name>substrate</name>
    </ligand>
</feature>
<evidence type="ECO:0000259" key="8">
    <source>
        <dbReference type="Pfam" id="PF00278"/>
    </source>
</evidence>
<comment type="function">
    <text evidence="5">Specifically catalyzes the decarboxylation of meso-diaminopimelate (meso-DAP) to L-lysine.</text>
</comment>
<dbReference type="InterPro" id="IPR002986">
    <property type="entry name" value="DAP_deCOOHase_LysA"/>
</dbReference>
<dbReference type="InterPro" id="IPR029066">
    <property type="entry name" value="PLP-binding_barrel"/>
</dbReference>
<comment type="cofactor">
    <cofactor evidence="1 5 7">
        <name>pyridoxal 5'-phosphate</name>
        <dbReference type="ChEBI" id="CHEBI:597326"/>
    </cofactor>
</comment>
<dbReference type="InterPro" id="IPR022643">
    <property type="entry name" value="De-COase2_C"/>
</dbReference>
<feature type="binding site" evidence="5">
    <location>
        <position position="239"/>
    </location>
    <ligand>
        <name>pyridoxal 5'-phosphate</name>
        <dbReference type="ChEBI" id="CHEBI:597326"/>
    </ligand>
</feature>
<dbReference type="InterPro" id="IPR022644">
    <property type="entry name" value="De-COase2_N"/>
</dbReference>
<dbReference type="EC" id="4.1.1.20" evidence="5 6"/>
<sequence>MNHFQRKKGVLHAERISLEALAEAHGTPLYVYSTATLTRHWKVLHRSLAGIDHVVCYAVKANSNLAVLSLFARLGSGFDIVSGGELYRVLKAGGDPGKVVFSGVGKRDDEIAFALESGVRVLNVESAPELARVSIVARRMGVRAPIALRVNPDVDPKTHPYISTGLRENKFGVSIAEARRLYALAATDPALEIRGIACHIGSQITDLRPFLDAIARVRALAKDLATQGIRLGHLDVGGGLGITYRDEEPPHPDAYGAAIKKALTGWDGEVFLEPGRVLVGNAGVLVTRVLYVKKSGRKTFVVVDAAMNDLVRPSYYGAYHGIELAGAPRKDARELVCDVVGPICESSDFLAQKRRLPEPRPGDLLVVRSAGAYGFAMSSNYNARPRAAEVLVDGDRALVARKRETYADLVRGEQPLPEPGAVHRVRRMS</sequence>
<feature type="binding site" evidence="5">
    <location>
        <position position="345"/>
    </location>
    <ligand>
        <name>substrate</name>
    </ligand>
</feature>
<evidence type="ECO:0000259" key="9">
    <source>
        <dbReference type="Pfam" id="PF02784"/>
    </source>
</evidence>
<dbReference type="NCBIfam" id="TIGR01048">
    <property type="entry name" value="lysA"/>
    <property type="match status" value="1"/>
</dbReference>
<dbReference type="CDD" id="cd06828">
    <property type="entry name" value="PLPDE_III_DapDC"/>
    <property type="match status" value="1"/>
</dbReference>
<feature type="modified residue" description="N6-(pyridoxal phosphate)lysine" evidence="5">
    <location>
        <position position="60"/>
    </location>
</feature>
<dbReference type="InterPro" id="IPR009006">
    <property type="entry name" value="Ala_racemase/Decarboxylase_C"/>
</dbReference>
<dbReference type="PANTHER" id="PTHR43727:SF2">
    <property type="entry name" value="GROUP IV DECARBOXYLASE"/>
    <property type="match status" value="1"/>
</dbReference>
<dbReference type="PANTHER" id="PTHR43727">
    <property type="entry name" value="DIAMINOPIMELATE DECARBOXYLASE"/>
    <property type="match status" value="1"/>
</dbReference>
<feature type="binding site" evidence="5">
    <location>
        <position position="373"/>
    </location>
    <ligand>
        <name>substrate</name>
    </ligand>
</feature>
<dbReference type="PRINTS" id="PR01179">
    <property type="entry name" value="ODADCRBXLASE"/>
</dbReference>
<reference evidence="11" key="1">
    <citation type="journal article" date="2022" name="Int. J. Syst. Evol. Microbiol.">
        <title>Anaeromyxobacter oryzae sp. nov., Anaeromyxobacter diazotrophicus sp. nov. and Anaeromyxobacter paludicola sp. nov., isolated from paddy soils.</title>
        <authorList>
            <person name="Itoh H."/>
            <person name="Xu Z."/>
            <person name="Mise K."/>
            <person name="Masuda Y."/>
            <person name="Ushijima N."/>
            <person name="Hayakawa C."/>
            <person name="Shiratori Y."/>
            <person name="Senoo K."/>
        </authorList>
    </citation>
    <scope>NUCLEOTIDE SEQUENCE [LARGE SCALE GENOMIC DNA]</scope>
    <source>
        <strain evidence="11">Red232</strain>
    </source>
</reference>
<evidence type="ECO:0000256" key="6">
    <source>
        <dbReference type="NCBIfam" id="TIGR01048"/>
    </source>
</evidence>